<evidence type="ECO:0000256" key="6">
    <source>
        <dbReference type="ARBA" id="ARBA00022967"/>
    </source>
</evidence>
<dbReference type="NCBIfam" id="TIGR04521">
    <property type="entry name" value="ECF_ATPase_2"/>
    <property type="match status" value="1"/>
</dbReference>
<reference evidence="10 11" key="1">
    <citation type="journal article" date="2014" name="Genome Announc.">
        <title>Complete Genome Sequence of Spiroplasma apis B31T (ATCC 33834), a Bacterium Associated with May Disease of Honeybees (Apis mellifera).</title>
        <authorList>
            <person name="Ku C."/>
            <person name="Lo W.S."/>
            <person name="Chen L.L."/>
            <person name="Kuo C.H."/>
        </authorList>
    </citation>
    <scope>NUCLEOTIDE SEQUENCE [LARGE SCALE GENOMIC DNA]</scope>
    <source>
        <strain evidence="10">B31</strain>
    </source>
</reference>
<dbReference type="GO" id="GO:0042626">
    <property type="term" value="F:ATPase-coupled transmembrane transporter activity"/>
    <property type="evidence" value="ECO:0007669"/>
    <property type="project" value="TreeGrafter"/>
</dbReference>
<evidence type="ECO:0000256" key="3">
    <source>
        <dbReference type="ARBA" id="ARBA00022475"/>
    </source>
</evidence>
<dbReference type="InterPro" id="IPR015856">
    <property type="entry name" value="ABC_transpr_CbiO/EcfA_su"/>
</dbReference>
<evidence type="ECO:0000256" key="5">
    <source>
        <dbReference type="ARBA" id="ARBA00022840"/>
    </source>
</evidence>
<protein>
    <recommendedName>
        <fullName evidence="8">Energy-coupling factor transporter ATP-binding protein EcfA2</fullName>
        <ecNumber evidence="8">7.-.-.-</ecNumber>
    </recommendedName>
</protein>
<dbReference type="eggNOG" id="COG1122">
    <property type="taxonomic scope" value="Bacteria"/>
</dbReference>
<dbReference type="STRING" id="1276258.SAPIS_v1c08960"/>
<comment type="subunit">
    <text evidence="8">Forms a stable energy-coupling factor (ECF) transporter complex composed of 2 membrane-embedded substrate-binding proteins (S component), 2 ATP-binding proteins (A component) and 2 transmembrane proteins (T component).</text>
</comment>
<dbReference type="KEGG" id="sapi:SAPIS_v1c08960"/>
<dbReference type="PROSITE" id="PS00211">
    <property type="entry name" value="ABC_TRANSPORTER_1"/>
    <property type="match status" value="1"/>
</dbReference>
<dbReference type="GO" id="GO:0016887">
    <property type="term" value="F:ATP hydrolysis activity"/>
    <property type="evidence" value="ECO:0007669"/>
    <property type="project" value="InterPro"/>
</dbReference>
<dbReference type="InterPro" id="IPR030946">
    <property type="entry name" value="EcfA2"/>
</dbReference>
<keyword evidence="7 8" id="KW-0472">Membrane</keyword>
<keyword evidence="3 8" id="KW-1003">Cell membrane</keyword>
<comment type="similarity">
    <text evidence="8">Belongs to the ABC transporter superfamily. Energy-coupling factor EcfA family.</text>
</comment>
<evidence type="ECO:0000259" key="9">
    <source>
        <dbReference type="PROSITE" id="PS50893"/>
    </source>
</evidence>
<keyword evidence="6" id="KW-1278">Translocase</keyword>
<comment type="function">
    <text evidence="8">ATP-binding (A) component of a common energy-coupling factor (ECF) ABC-transporter complex.</text>
</comment>
<dbReference type="InterPro" id="IPR003439">
    <property type="entry name" value="ABC_transporter-like_ATP-bd"/>
</dbReference>
<dbReference type="PROSITE" id="PS50893">
    <property type="entry name" value="ABC_TRANSPORTER_2"/>
    <property type="match status" value="1"/>
</dbReference>
<gene>
    <name evidence="10" type="primary">cbiO1</name>
    <name evidence="10" type="ORF">SAPIS_v1c08960</name>
</gene>
<evidence type="ECO:0000256" key="1">
    <source>
        <dbReference type="ARBA" id="ARBA00004202"/>
    </source>
</evidence>
<dbReference type="OrthoDB" id="9784332at2"/>
<dbReference type="CDD" id="cd03225">
    <property type="entry name" value="ABC_cobalt_CbiO_domain1"/>
    <property type="match status" value="1"/>
</dbReference>
<evidence type="ECO:0000256" key="8">
    <source>
        <dbReference type="RuleBase" id="RU365104"/>
    </source>
</evidence>
<evidence type="ECO:0000256" key="4">
    <source>
        <dbReference type="ARBA" id="ARBA00022741"/>
    </source>
</evidence>
<dbReference type="InterPro" id="IPR027417">
    <property type="entry name" value="P-loop_NTPase"/>
</dbReference>
<dbReference type="SMART" id="SM00382">
    <property type="entry name" value="AAA"/>
    <property type="match status" value="1"/>
</dbReference>
<evidence type="ECO:0000256" key="7">
    <source>
        <dbReference type="ARBA" id="ARBA00023136"/>
    </source>
</evidence>
<dbReference type="InterPro" id="IPR003593">
    <property type="entry name" value="AAA+_ATPase"/>
</dbReference>
<dbReference type="AlphaFoldDB" id="V5RKU5"/>
<dbReference type="Gene3D" id="3.40.50.300">
    <property type="entry name" value="P-loop containing nucleotide triphosphate hydrolases"/>
    <property type="match status" value="1"/>
</dbReference>
<dbReference type="EMBL" id="CP006682">
    <property type="protein sequence ID" value="AHB36741.1"/>
    <property type="molecule type" value="Genomic_DNA"/>
</dbReference>
<dbReference type="PANTHER" id="PTHR43553:SF27">
    <property type="entry name" value="ENERGY-COUPLING FACTOR TRANSPORTER ATP-BINDING PROTEIN ECFA2"/>
    <property type="match status" value="1"/>
</dbReference>
<keyword evidence="11" id="KW-1185">Reference proteome</keyword>
<dbReference type="FunFam" id="3.40.50.300:FF:000224">
    <property type="entry name" value="Energy-coupling factor transporter ATP-binding protein EcfA"/>
    <property type="match status" value="1"/>
</dbReference>
<sequence length="410" mass="46631">MSKLRDATPEEKAKLIVEKKASKTKYKNHVRELAINQKKQTKIRKQKHKEIIANIKSDLSKQKEYQKELKDYKKADLQNTPERVNEVRSWYNNLETKTNSDKKSYKKKLAKAKNTYFDFSGEIKLENVSFTYGINTPFEFRALNGTNLTIQKGKITAVIGMTGSGKSTLIQLTNGLITTETGRTIVGNYPILASTKKIKEVKDLRREVGLVFQFPEYQLFQDTIEKDIAFGPINLGADKEESLKKVPDLLKMVDLPTDYAKRSPFDLSGGQKRRVAIAGIIAMDGNTLVLDEPTGGLDPQGEEDFMRLFYNLNKEKKKRIVIVTHNMDHVLQIADEVIVMHKGRVIAKDSPFKIFSNKELLEKIEIEPPKLYKVAHGLKEKGIDITAKEFRTIKELALAIKESRTKLGGK</sequence>
<dbReference type="GO" id="GO:0043190">
    <property type="term" value="C:ATP-binding cassette (ABC) transporter complex"/>
    <property type="evidence" value="ECO:0007669"/>
    <property type="project" value="TreeGrafter"/>
</dbReference>
<dbReference type="InterPro" id="IPR017871">
    <property type="entry name" value="ABC_transporter-like_CS"/>
</dbReference>
<evidence type="ECO:0000313" key="10">
    <source>
        <dbReference type="EMBL" id="AHB36741.1"/>
    </source>
</evidence>
<keyword evidence="2 8" id="KW-0813">Transport</keyword>
<dbReference type="HOGENOM" id="CLU_000604_1_22_14"/>
<organism evidence="10 11">
    <name type="scientific">Spiroplasma apis B31</name>
    <dbReference type="NCBI Taxonomy" id="1276258"/>
    <lineage>
        <taxon>Bacteria</taxon>
        <taxon>Bacillati</taxon>
        <taxon>Mycoplasmatota</taxon>
        <taxon>Mollicutes</taxon>
        <taxon>Entomoplasmatales</taxon>
        <taxon>Spiroplasmataceae</taxon>
        <taxon>Spiroplasma</taxon>
    </lineage>
</organism>
<name>V5RKU5_SPIAP</name>
<dbReference type="Proteomes" id="UP000018550">
    <property type="component" value="Chromosome"/>
</dbReference>
<dbReference type="EC" id="7.-.-.-" evidence="8"/>
<dbReference type="Pfam" id="PF00005">
    <property type="entry name" value="ABC_tran"/>
    <property type="match status" value="1"/>
</dbReference>
<dbReference type="InterPro" id="IPR050095">
    <property type="entry name" value="ECF_ABC_transporter_ATP-bd"/>
</dbReference>
<dbReference type="GO" id="GO:0005524">
    <property type="term" value="F:ATP binding"/>
    <property type="evidence" value="ECO:0007669"/>
    <property type="project" value="UniProtKB-UniRule"/>
</dbReference>
<evidence type="ECO:0000313" key="11">
    <source>
        <dbReference type="Proteomes" id="UP000018550"/>
    </source>
</evidence>
<accession>V5RKU5</accession>
<dbReference type="PANTHER" id="PTHR43553">
    <property type="entry name" value="HEAVY METAL TRANSPORTER"/>
    <property type="match status" value="1"/>
</dbReference>
<evidence type="ECO:0000256" key="2">
    <source>
        <dbReference type="ARBA" id="ARBA00022448"/>
    </source>
</evidence>
<keyword evidence="4 8" id="KW-0547">Nucleotide-binding</keyword>
<dbReference type="SUPFAM" id="SSF52540">
    <property type="entry name" value="P-loop containing nucleoside triphosphate hydrolases"/>
    <property type="match status" value="1"/>
</dbReference>
<comment type="subcellular location">
    <subcellularLocation>
        <location evidence="1 8">Cell membrane</location>
        <topology evidence="1 8">Peripheral membrane protein</topology>
    </subcellularLocation>
</comment>
<feature type="domain" description="ABC transporter" evidence="9">
    <location>
        <begin position="123"/>
        <end position="367"/>
    </location>
</feature>
<proteinExistence type="inferred from homology"/>
<dbReference type="PATRIC" id="fig|1276258.3.peg.918"/>
<keyword evidence="5 8" id="KW-0067">ATP-binding</keyword>